<dbReference type="KEGG" id="ccp:CHC_T00002653001"/>
<name>R7Q9D2_CHOCR</name>
<dbReference type="Gramene" id="CDF34080">
    <property type="protein sequence ID" value="CDF34080"/>
    <property type="gene ID" value="CHC_T00002653001"/>
</dbReference>
<evidence type="ECO:0000313" key="1">
    <source>
        <dbReference type="EMBL" id="CDF34080.1"/>
    </source>
</evidence>
<dbReference type="Proteomes" id="UP000012073">
    <property type="component" value="Unassembled WGS sequence"/>
</dbReference>
<organism evidence="1 2">
    <name type="scientific">Chondrus crispus</name>
    <name type="common">Carrageen Irish moss</name>
    <name type="synonym">Polymorpha crispa</name>
    <dbReference type="NCBI Taxonomy" id="2769"/>
    <lineage>
        <taxon>Eukaryota</taxon>
        <taxon>Rhodophyta</taxon>
        <taxon>Florideophyceae</taxon>
        <taxon>Rhodymeniophycidae</taxon>
        <taxon>Gigartinales</taxon>
        <taxon>Gigartinaceae</taxon>
        <taxon>Chondrus</taxon>
    </lineage>
</organism>
<reference evidence="2" key="1">
    <citation type="journal article" date="2013" name="Proc. Natl. Acad. Sci. U.S.A.">
        <title>Genome structure and metabolic features in the red seaweed Chondrus crispus shed light on evolution of the Archaeplastida.</title>
        <authorList>
            <person name="Collen J."/>
            <person name="Porcel B."/>
            <person name="Carre W."/>
            <person name="Ball S.G."/>
            <person name="Chaparro C."/>
            <person name="Tonon T."/>
            <person name="Barbeyron T."/>
            <person name="Michel G."/>
            <person name="Noel B."/>
            <person name="Valentin K."/>
            <person name="Elias M."/>
            <person name="Artiguenave F."/>
            <person name="Arun A."/>
            <person name="Aury J.M."/>
            <person name="Barbosa-Neto J.F."/>
            <person name="Bothwell J.H."/>
            <person name="Bouget F.Y."/>
            <person name="Brillet L."/>
            <person name="Cabello-Hurtado F."/>
            <person name="Capella-Gutierrez S."/>
            <person name="Charrier B."/>
            <person name="Cladiere L."/>
            <person name="Cock J.M."/>
            <person name="Coelho S.M."/>
            <person name="Colleoni C."/>
            <person name="Czjzek M."/>
            <person name="Da Silva C."/>
            <person name="Delage L."/>
            <person name="Denoeud F."/>
            <person name="Deschamps P."/>
            <person name="Dittami S.M."/>
            <person name="Gabaldon T."/>
            <person name="Gachon C.M."/>
            <person name="Groisillier A."/>
            <person name="Herve C."/>
            <person name="Jabbari K."/>
            <person name="Katinka M."/>
            <person name="Kloareg B."/>
            <person name="Kowalczyk N."/>
            <person name="Labadie K."/>
            <person name="Leblanc C."/>
            <person name="Lopez P.J."/>
            <person name="McLachlan D.H."/>
            <person name="Meslet-Cladiere L."/>
            <person name="Moustafa A."/>
            <person name="Nehr Z."/>
            <person name="Nyvall Collen P."/>
            <person name="Panaud O."/>
            <person name="Partensky F."/>
            <person name="Poulain J."/>
            <person name="Rensing S.A."/>
            <person name="Rousvoal S."/>
            <person name="Samson G."/>
            <person name="Symeonidi A."/>
            <person name="Weissenbach J."/>
            <person name="Zambounis A."/>
            <person name="Wincker P."/>
            <person name="Boyen C."/>
        </authorList>
    </citation>
    <scope>NUCLEOTIDE SEQUENCE [LARGE SCALE GENOMIC DNA]</scope>
    <source>
        <strain evidence="2">cv. Stackhouse</strain>
    </source>
</reference>
<accession>R7Q9D2</accession>
<dbReference type="RefSeq" id="XP_005713899.1">
    <property type="nucleotide sequence ID" value="XM_005713842.1"/>
</dbReference>
<dbReference type="GeneID" id="17321626"/>
<dbReference type="AlphaFoldDB" id="R7Q9D2"/>
<proteinExistence type="predicted"/>
<sequence length="38" mass="4319">MSCAEFWQSSRLVSVAPFLRFWTRICLISVSEIGLDIG</sequence>
<evidence type="ECO:0000313" key="2">
    <source>
        <dbReference type="Proteomes" id="UP000012073"/>
    </source>
</evidence>
<dbReference type="EMBL" id="HG001672">
    <property type="protein sequence ID" value="CDF34080.1"/>
    <property type="molecule type" value="Genomic_DNA"/>
</dbReference>
<gene>
    <name evidence="1" type="ORF">CHC_T00002653001</name>
</gene>
<protein>
    <submittedName>
        <fullName evidence="1">Uncharacterized protein</fullName>
    </submittedName>
</protein>
<keyword evidence="2" id="KW-1185">Reference proteome</keyword>